<dbReference type="EMBL" id="JASBNA010000131">
    <property type="protein sequence ID" value="KAK7676168.1"/>
    <property type="molecule type" value="Genomic_DNA"/>
</dbReference>
<dbReference type="Gene3D" id="3.40.50.300">
    <property type="entry name" value="P-loop containing nucleotide triphosphate hydrolases"/>
    <property type="match status" value="1"/>
</dbReference>
<evidence type="ECO:0000313" key="2">
    <source>
        <dbReference type="EMBL" id="KAK7676168.1"/>
    </source>
</evidence>
<dbReference type="GO" id="GO:0005525">
    <property type="term" value="F:GTP binding"/>
    <property type="evidence" value="ECO:0007669"/>
    <property type="project" value="InterPro"/>
</dbReference>
<dbReference type="InterPro" id="IPR006073">
    <property type="entry name" value="GTP-bd"/>
</dbReference>
<organism evidence="2 3">
    <name type="scientific">Cerrena zonata</name>
    <dbReference type="NCBI Taxonomy" id="2478898"/>
    <lineage>
        <taxon>Eukaryota</taxon>
        <taxon>Fungi</taxon>
        <taxon>Dikarya</taxon>
        <taxon>Basidiomycota</taxon>
        <taxon>Agaricomycotina</taxon>
        <taxon>Agaricomycetes</taxon>
        <taxon>Polyporales</taxon>
        <taxon>Cerrenaceae</taxon>
        <taxon>Cerrena</taxon>
    </lineage>
</organism>
<accession>A0AAW0F8I6</accession>
<evidence type="ECO:0000313" key="3">
    <source>
        <dbReference type="Proteomes" id="UP001385951"/>
    </source>
</evidence>
<feature type="domain" description="G" evidence="1">
    <location>
        <begin position="11"/>
        <end position="70"/>
    </location>
</feature>
<gene>
    <name evidence="2" type="ORF">QCA50_020879</name>
</gene>
<sequence>MYPRPNRDIMIAVMGATGAGKSTFINMASGGHNTVGHELMSCTQSVTYSNCTVDGRRIVLIDTPGFDHTYVSDTDILRIIAFQLEVVYKQGITLSGILYLHRISDTPLGATYQRNFEMFCKLCGDDALKNVLIVTTMWGTSQSSIGTEREKELATNERFFKPALDKGAAMIRHDNTPGRAQDILRIIMKNHPAPLQIQRELVDERKNITETTASEVLTRSLTAMVEKQKAILDELREDLKKLAERGRDIARFEAEYCNEGMGNEEMGIFGWLFGLAGF</sequence>
<dbReference type="Proteomes" id="UP001385951">
    <property type="component" value="Unassembled WGS sequence"/>
</dbReference>
<dbReference type="Pfam" id="PF01926">
    <property type="entry name" value="MMR_HSR1"/>
    <property type="match status" value="1"/>
</dbReference>
<dbReference type="CDD" id="cd00882">
    <property type="entry name" value="Ras_like_GTPase"/>
    <property type="match status" value="1"/>
</dbReference>
<comment type="caution">
    <text evidence="2">The sequence shown here is derived from an EMBL/GenBank/DDBJ whole genome shotgun (WGS) entry which is preliminary data.</text>
</comment>
<evidence type="ECO:0000259" key="1">
    <source>
        <dbReference type="Pfam" id="PF01926"/>
    </source>
</evidence>
<keyword evidence="3" id="KW-1185">Reference proteome</keyword>
<dbReference type="SUPFAM" id="SSF52540">
    <property type="entry name" value="P-loop containing nucleoside triphosphate hydrolases"/>
    <property type="match status" value="1"/>
</dbReference>
<reference evidence="2 3" key="1">
    <citation type="submission" date="2022-09" db="EMBL/GenBank/DDBJ databases">
        <authorList>
            <person name="Palmer J.M."/>
        </authorList>
    </citation>
    <scope>NUCLEOTIDE SEQUENCE [LARGE SCALE GENOMIC DNA]</scope>
    <source>
        <strain evidence="2 3">DSM 7382</strain>
    </source>
</reference>
<protein>
    <recommendedName>
        <fullName evidence="1">G domain-containing protein</fullName>
    </recommendedName>
</protein>
<proteinExistence type="predicted"/>
<dbReference type="InterPro" id="IPR027417">
    <property type="entry name" value="P-loop_NTPase"/>
</dbReference>
<name>A0AAW0F8I6_9APHY</name>
<dbReference type="AlphaFoldDB" id="A0AAW0F8I6"/>